<evidence type="ECO:0000313" key="2">
    <source>
        <dbReference type="Proteomes" id="UP000266441"/>
    </source>
</evidence>
<name>A0A399CXN7_9BACT</name>
<reference evidence="1 2" key="1">
    <citation type="journal article" date="2015" name="Int. J. Syst. Evol. Microbiol.">
        <title>Mariniphaga sediminis sp. nov., isolated from coastal sediment.</title>
        <authorList>
            <person name="Wang F.Q."/>
            <person name="Shen Q.Y."/>
            <person name="Chen G.J."/>
            <person name="Du Z.J."/>
        </authorList>
    </citation>
    <scope>NUCLEOTIDE SEQUENCE [LARGE SCALE GENOMIC DNA]</scope>
    <source>
        <strain evidence="1 2">SY21</strain>
    </source>
</reference>
<dbReference type="AlphaFoldDB" id="A0A399CXN7"/>
<keyword evidence="2" id="KW-1185">Reference proteome</keyword>
<sequence>MYFLFHVLLHPVNHIFSHFIKKNDCNPLVHIIFYCFAEKGHALFTSSMQIFTSENNTLYKPTVPPKKLLAV</sequence>
<gene>
    <name evidence="1" type="ORF">D1164_17445</name>
</gene>
<evidence type="ECO:0000313" key="1">
    <source>
        <dbReference type="EMBL" id="RIH63923.1"/>
    </source>
</evidence>
<accession>A0A399CXN7</accession>
<dbReference type="EMBL" id="QWET01000015">
    <property type="protein sequence ID" value="RIH63923.1"/>
    <property type="molecule type" value="Genomic_DNA"/>
</dbReference>
<proteinExistence type="predicted"/>
<dbReference type="Proteomes" id="UP000266441">
    <property type="component" value="Unassembled WGS sequence"/>
</dbReference>
<organism evidence="1 2">
    <name type="scientific">Mariniphaga sediminis</name>
    <dbReference type="NCBI Taxonomy" id="1628158"/>
    <lineage>
        <taxon>Bacteria</taxon>
        <taxon>Pseudomonadati</taxon>
        <taxon>Bacteroidota</taxon>
        <taxon>Bacteroidia</taxon>
        <taxon>Marinilabiliales</taxon>
        <taxon>Prolixibacteraceae</taxon>
        <taxon>Mariniphaga</taxon>
    </lineage>
</organism>
<comment type="caution">
    <text evidence="1">The sequence shown here is derived from an EMBL/GenBank/DDBJ whole genome shotgun (WGS) entry which is preliminary data.</text>
</comment>
<protein>
    <submittedName>
        <fullName evidence="1">Uncharacterized protein</fullName>
    </submittedName>
</protein>